<evidence type="ECO:0000313" key="7">
    <source>
        <dbReference type="EMBL" id="MFB9680260.1"/>
    </source>
</evidence>
<evidence type="ECO:0000256" key="5">
    <source>
        <dbReference type="PROSITE-ProRule" id="PRU01091"/>
    </source>
</evidence>
<dbReference type="SUPFAM" id="SSF52540">
    <property type="entry name" value="P-loop containing nucleoside triphosphate hydrolases"/>
    <property type="match status" value="1"/>
</dbReference>
<dbReference type="Proteomes" id="UP001589610">
    <property type="component" value="Unassembled WGS sequence"/>
</dbReference>
<dbReference type="Gene3D" id="3.40.50.300">
    <property type="entry name" value="P-loop containing nucleotide triphosphate hydrolases"/>
    <property type="match status" value="1"/>
</dbReference>
<dbReference type="SMART" id="SM00862">
    <property type="entry name" value="Trans_reg_C"/>
    <property type="match status" value="1"/>
</dbReference>
<evidence type="ECO:0000259" key="6">
    <source>
        <dbReference type="PROSITE" id="PS51755"/>
    </source>
</evidence>
<dbReference type="RefSeq" id="WP_344744104.1">
    <property type="nucleotide sequence ID" value="NZ_BAAAWW010000039.1"/>
</dbReference>
<dbReference type="InterPro" id="IPR003593">
    <property type="entry name" value="AAA+_ATPase"/>
</dbReference>
<organism evidence="7 8">
    <name type="scientific">Streptosporangium vulgare</name>
    <dbReference type="NCBI Taxonomy" id="46190"/>
    <lineage>
        <taxon>Bacteria</taxon>
        <taxon>Bacillati</taxon>
        <taxon>Actinomycetota</taxon>
        <taxon>Actinomycetes</taxon>
        <taxon>Streptosporangiales</taxon>
        <taxon>Streptosporangiaceae</taxon>
        <taxon>Streptosporangium</taxon>
    </lineage>
</organism>
<accession>A0ABV5TQ82</accession>
<keyword evidence="8" id="KW-1185">Reference proteome</keyword>
<dbReference type="EMBL" id="JBHMBS010000021">
    <property type="protein sequence ID" value="MFB9680260.1"/>
    <property type="molecule type" value="Genomic_DNA"/>
</dbReference>
<dbReference type="InterPro" id="IPR027417">
    <property type="entry name" value="P-loop_NTPase"/>
</dbReference>
<dbReference type="Gene3D" id="1.25.40.10">
    <property type="entry name" value="Tetratricopeptide repeat domain"/>
    <property type="match status" value="1"/>
</dbReference>
<feature type="domain" description="OmpR/PhoB-type" evidence="6">
    <location>
        <begin position="7"/>
        <end position="107"/>
    </location>
</feature>
<gene>
    <name evidence="7" type="ORF">ACFFRH_32660</name>
</gene>
<dbReference type="SMART" id="SM00382">
    <property type="entry name" value="AAA"/>
    <property type="match status" value="1"/>
</dbReference>
<dbReference type="SUPFAM" id="SSF48452">
    <property type="entry name" value="TPR-like"/>
    <property type="match status" value="1"/>
</dbReference>
<protein>
    <submittedName>
        <fullName evidence="7">AfsR/SARP family transcriptional regulator</fullName>
    </submittedName>
</protein>
<dbReference type="InterPro" id="IPR051677">
    <property type="entry name" value="AfsR-DnrI-RedD_regulator"/>
</dbReference>
<comment type="similarity">
    <text evidence="1">Belongs to the AfsR/DnrI/RedD regulatory family.</text>
</comment>
<dbReference type="SMART" id="SM01043">
    <property type="entry name" value="BTAD"/>
    <property type="match status" value="1"/>
</dbReference>
<dbReference type="Pfam" id="PF13401">
    <property type="entry name" value="AAA_22"/>
    <property type="match status" value="1"/>
</dbReference>
<evidence type="ECO:0000256" key="4">
    <source>
        <dbReference type="ARBA" id="ARBA00023163"/>
    </source>
</evidence>
<keyword evidence="4" id="KW-0804">Transcription</keyword>
<dbReference type="InterPro" id="IPR049945">
    <property type="entry name" value="AAA_22"/>
</dbReference>
<dbReference type="Pfam" id="PF00486">
    <property type="entry name" value="Trans_reg_C"/>
    <property type="match status" value="1"/>
</dbReference>
<dbReference type="PRINTS" id="PR00364">
    <property type="entry name" value="DISEASERSIST"/>
</dbReference>
<evidence type="ECO:0000313" key="8">
    <source>
        <dbReference type="Proteomes" id="UP001589610"/>
    </source>
</evidence>
<evidence type="ECO:0000256" key="1">
    <source>
        <dbReference type="ARBA" id="ARBA00005820"/>
    </source>
</evidence>
<sequence length="648" mass="70732">MGAIAVREEAEAGETTFAVLGPLEARRNGGLVPLGPFKQRVLLSLLLCHANRIVPVDQLSTAAWSEEPPRTALKNVQVYVSALRKNVLGTANRDRLTYRPPGYQLRLGPQHLDILDYETLARRGRQHLRDREITKAANLLHEALKLWRGDPLPDMAQVPLISGELSRLRSERMSVYEDWAEAELILGHHAHIIDSLEENVRGHPLRERLRSTQMIALFRCGRQSEALAQYEDMRQTLARDLGLQPSPVLERLYRAILAGAPSLDGPSSGGPQHPGATLFDGRRRGAAVLRSHSPAGNSQEVVAHLSQLPRDLADFTGRHETVQDILDVFRARRPSPPVVISGPAGTGKTALAVHAAHLLRERFPDGQLFVRLRTAGGRERSVPDVLAEILRLCGFDGDPPRRAGERVAACRAWLAERSILLILDEASSTAQIRPLLPGTGDNGVLITGRRRLSALESAHHVALKGFTSGEGVELLRRTAGAERVDADPAAALRVVGICGNLPLAVRIAGARLAASPHVLLPLFAGHLADEHSLLDALSVDDLSMRACAATYERDLGPDLWTSLRRLGALPTGEFTVDDLAALLGSDARLAAGVADKLVEAHVVTAESRPAPVYLIADWLRLYARERLEQEESATQRTAAERRLREARA</sequence>
<keyword evidence="3 5" id="KW-0238">DNA-binding</keyword>
<name>A0ABV5TQ82_9ACTN</name>
<dbReference type="PANTHER" id="PTHR35807">
    <property type="entry name" value="TRANSCRIPTIONAL REGULATOR REDD-RELATED"/>
    <property type="match status" value="1"/>
</dbReference>
<dbReference type="SUPFAM" id="SSF46894">
    <property type="entry name" value="C-terminal effector domain of the bipartite response regulators"/>
    <property type="match status" value="1"/>
</dbReference>
<dbReference type="Pfam" id="PF03704">
    <property type="entry name" value="BTAD"/>
    <property type="match status" value="1"/>
</dbReference>
<dbReference type="InterPro" id="IPR011990">
    <property type="entry name" value="TPR-like_helical_dom_sf"/>
</dbReference>
<dbReference type="InterPro" id="IPR001867">
    <property type="entry name" value="OmpR/PhoB-type_DNA-bd"/>
</dbReference>
<dbReference type="PROSITE" id="PS51755">
    <property type="entry name" value="OMPR_PHOB"/>
    <property type="match status" value="1"/>
</dbReference>
<keyword evidence="2" id="KW-0805">Transcription regulation</keyword>
<evidence type="ECO:0000256" key="2">
    <source>
        <dbReference type="ARBA" id="ARBA00023015"/>
    </source>
</evidence>
<reference evidence="7 8" key="1">
    <citation type="submission" date="2024-09" db="EMBL/GenBank/DDBJ databases">
        <authorList>
            <person name="Sun Q."/>
            <person name="Mori K."/>
        </authorList>
    </citation>
    <scope>NUCLEOTIDE SEQUENCE [LARGE SCALE GENOMIC DNA]</scope>
    <source>
        <strain evidence="7 8">JCM 3028</strain>
    </source>
</reference>
<comment type="caution">
    <text evidence="7">The sequence shown here is derived from an EMBL/GenBank/DDBJ whole genome shotgun (WGS) entry which is preliminary data.</text>
</comment>
<dbReference type="PANTHER" id="PTHR35807:SF1">
    <property type="entry name" value="TRANSCRIPTIONAL REGULATOR REDD"/>
    <property type="match status" value="1"/>
</dbReference>
<dbReference type="CDD" id="cd15831">
    <property type="entry name" value="BTAD"/>
    <property type="match status" value="1"/>
</dbReference>
<dbReference type="InterPro" id="IPR005158">
    <property type="entry name" value="BTAD"/>
</dbReference>
<feature type="DNA-binding region" description="OmpR/PhoB-type" evidence="5">
    <location>
        <begin position="7"/>
        <end position="107"/>
    </location>
</feature>
<dbReference type="Gene3D" id="1.10.10.10">
    <property type="entry name" value="Winged helix-like DNA-binding domain superfamily/Winged helix DNA-binding domain"/>
    <property type="match status" value="1"/>
</dbReference>
<dbReference type="InterPro" id="IPR016032">
    <property type="entry name" value="Sig_transdc_resp-reg_C-effctor"/>
</dbReference>
<proteinExistence type="inferred from homology"/>
<dbReference type="InterPro" id="IPR036388">
    <property type="entry name" value="WH-like_DNA-bd_sf"/>
</dbReference>
<evidence type="ECO:0000256" key="3">
    <source>
        <dbReference type="ARBA" id="ARBA00023125"/>
    </source>
</evidence>